<accession>A0A9P6XVX8</accession>
<dbReference type="EMBL" id="JAANIT010003804">
    <property type="protein sequence ID" value="KAG1533523.1"/>
    <property type="molecule type" value="Genomic_DNA"/>
</dbReference>
<gene>
    <name evidence="1" type="ORF">G6F51_012567</name>
</gene>
<dbReference type="Proteomes" id="UP000717996">
    <property type="component" value="Unassembled WGS sequence"/>
</dbReference>
<evidence type="ECO:0008006" key="3">
    <source>
        <dbReference type="Google" id="ProtNLM"/>
    </source>
</evidence>
<comment type="caution">
    <text evidence="1">The sequence shown here is derived from an EMBL/GenBank/DDBJ whole genome shotgun (WGS) entry which is preliminary data.</text>
</comment>
<evidence type="ECO:0000313" key="2">
    <source>
        <dbReference type="Proteomes" id="UP000717996"/>
    </source>
</evidence>
<name>A0A9P6XVX8_RHIOR</name>
<sequence length="223" mass="25133">MINSSETDVRIIQALSDIVKQNRYAAMQSMRIIYNYDPSTNIELWLRLFDAKADRLGLDELMKIDQLPSYLPVNMAQWILSNSLLDTWTKIKKALIDTFGIPVAQQKQTCRAKLESLRQGNLPSRQFKASFEAIVQELPEGVTLPAELLRSIYMCAMNPRLLEKIIGQISSSSTWINVADKAIAMDEVLLADPRLAAAQLYTQNDVASAGSVVSTQRQWVEKL</sequence>
<evidence type="ECO:0000313" key="1">
    <source>
        <dbReference type="EMBL" id="KAG1533523.1"/>
    </source>
</evidence>
<dbReference type="AlphaFoldDB" id="A0A9P6XVX8"/>
<organism evidence="1 2">
    <name type="scientific">Rhizopus oryzae</name>
    <name type="common">Mucormycosis agent</name>
    <name type="synonym">Rhizopus arrhizus var. delemar</name>
    <dbReference type="NCBI Taxonomy" id="64495"/>
    <lineage>
        <taxon>Eukaryota</taxon>
        <taxon>Fungi</taxon>
        <taxon>Fungi incertae sedis</taxon>
        <taxon>Mucoromycota</taxon>
        <taxon>Mucoromycotina</taxon>
        <taxon>Mucoromycetes</taxon>
        <taxon>Mucorales</taxon>
        <taxon>Mucorineae</taxon>
        <taxon>Rhizopodaceae</taxon>
        <taxon>Rhizopus</taxon>
    </lineage>
</organism>
<reference evidence="1" key="1">
    <citation type="journal article" date="2020" name="Microb. Genom.">
        <title>Genetic diversity of clinical and environmental Mucorales isolates obtained from an investigation of mucormycosis cases among solid organ transplant recipients.</title>
        <authorList>
            <person name="Nguyen M.H."/>
            <person name="Kaul D."/>
            <person name="Muto C."/>
            <person name="Cheng S.J."/>
            <person name="Richter R.A."/>
            <person name="Bruno V.M."/>
            <person name="Liu G."/>
            <person name="Beyhan S."/>
            <person name="Sundermann A.J."/>
            <person name="Mounaud S."/>
            <person name="Pasculle A.W."/>
            <person name="Nierman W.C."/>
            <person name="Driscoll E."/>
            <person name="Cumbie R."/>
            <person name="Clancy C.J."/>
            <person name="Dupont C.L."/>
        </authorList>
    </citation>
    <scope>NUCLEOTIDE SEQUENCE</scope>
    <source>
        <strain evidence="1">GL16</strain>
    </source>
</reference>
<protein>
    <recommendedName>
        <fullName evidence="3">Retrotransposon gag domain-containing protein</fullName>
    </recommendedName>
</protein>
<proteinExistence type="predicted"/>